<dbReference type="Proteomes" id="UP000014760">
    <property type="component" value="Unassembled WGS sequence"/>
</dbReference>
<keyword evidence="3" id="KW-0963">Cytoplasm</keyword>
<dbReference type="PANTHER" id="PTHR47695">
    <property type="entry name" value="PID DOMAIN-CONTAINING PROTEIN"/>
    <property type="match status" value="1"/>
</dbReference>
<feature type="non-terminal residue" evidence="7">
    <location>
        <position position="1"/>
    </location>
</feature>
<dbReference type="STRING" id="283909.R7UFW4"/>
<dbReference type="HOGENOM" id="CLU_093514_1_0_1"/>
<evidence type="ECO:0000256" key="1">
    <source>
        <dbReference type="ARBA" id="ARBA00004496"/>
    </source>
</evidence>
<dbReference type="InterPro" id="IPR011993">
    <property type="entry name" value="PH-like_dom_sf"/>
</dbReference>
<dbReference type="AlphaFoldDB" id="R7UFW4"/>
<reference evidence="8" key="3">
    <citation type="submission" date="2015-06" db="UniProtKB">
        <authorList>
            <consortium name="EnsemblMetazoa"/>
        </authorList>
    </citation>
    <scope>IDENTIFICATION</scope>
</reference>
<dbReference type="Gene3D" id="2.30.29.30">
    <property type="entry name" value="Pleckstrin-homology domain (PH domain)/Phosphotyrosine-binding domain (PTB)"/>
    <property type="match status" value="1"/>
</dbReference>
<evidence type="ECO:0000259" key="6">
    <source>
        <dbReference type="PROSITE" id="PS01179"/>
    </source>
</evidence>
<comment type="subcellular location">
    <subcellularLocation>
        <location evidence="1">Cytoplasm</location>
    </subcellularLocation>
</comment>
<reference evidence="9" key="1">
    <citation type="submission" date="2012-12" db="EMBL/GenBank/DDBJ databases">
        <authorList>
            <person name="Hellsten U."/>
            <person name="Grimwood J."/>
            <person name="Chapman J.A."/>
            <person name="Shapiro H."/>
            <person name="Aerts A."/>
            <person name="Otillar R.P."/>
            <person name="Terry A.Y."/>
            <person name="Boore J.L."/>
            <person name="Simakov O."/>
            <person name="Marletaz F."/>
            <person name="Cho S.-J."/>
            <person name="Edsinger-Gonzales E."/>
            <person name="Havlak P."/>
            <person name="Kuo D.-H."/>
            <person name="Larsson T."/>
            <person name="Lv J."/>
            <person name="Arendt D."/>
            <person name="Savage R."/>
            <person name="Osoegawa K."/>
            <person name="de Jong P."/>
            <person name="Lindberg D.R."/>
            <person name="Seaver E.C."/>
            <person name="Weisblat D.A."/>
            <person name="Putnam N.H."/>
            <person name="Grigoriev I.V."/>
            <person name="Rokhsar D.S."/>
        </authorList>
    </citation>
    <scope>NUCLEOTIDE SEQUENCE</scope>
    <source>
        <strain evidence="9">I ESC-2004</strain>
    </source>
</reference>
<evidence type="ECO:0000313" key="9">
    <source>
        <dbReference type="Proteomes" id="UP000014760"/>
    </source>
</evidence>
<keyword evidence="4" id="KW-0597">Phosphoprotein</keyword>
<keyword evidence="9" id="KW-1185">Reference proteome</keyword>
<dbReference type="InterPro" id="IPR048561">
    <property type="entry name" value="Dab_PTB"/>
</dbReference>
<protein>
    <recommendedName>
        <fullName evidence="6">PID domain-containing protein</fullName>
    </recommendedName>
</protein>
<dbReference type="Pfam" id="PF00640">
    <property type="entry name" value="PID"/>
    <property type="match status" value="1"/>
</dbReference>
<dbReference type="EMBL" id="KB301890">
    <property type="protein sequence ID" value="ELU04988.1"/>
    <property type="molecule type" value="Genomic_DNA"/>
</dbReference>
<keyword evidence="5" id="KW-0221">Differentiation</keyword>
<dbReference type="OrthoDB" id="10069833at2759"/>
<dbReference type="GO" id="GO:0005737">
    <property type="term" value="C:cytoplasm"/>
    <property type="evidence" value="ECO:0007669"/>
    <property type="project" value="UniProtKB-SubCell"/>
</dbReference>
<sequence>QAKIIGVDNVPEPRGDKMCQESIQKLKSCVKQSGEHKQRTIINVSLEGLKIVDEKTGAILHQHAVNKISFIARDASDSRAFGYIYGPGDGSHHFFGIKTEKAAESLVLTLRDLFQVVFEIKKKE</sequence>
<feature type="non-terminal residue" evidence="7">
    <location>
        <position position="124"/>
    </location>
</feature>
<evidence type="ECO:0000313" key="8">
    <source>
        <dbReference type="EnsemblMetazoa" id="CapteP38987"/>
    </source>
</evidence>
<dbReference type="CDD" id="cd01215">
    <property type="entry name" value="PTB_Dab"/>
    <property type="match status" value="1"/>
</dbReference>
<evidence type="ECO:0000256" key="3">
    <source>
        <dbReference type="ARBA" id="ARBA00022490"/>
    </source>
</evidence>
<dbReference type="EMBL" id="AMQN01007973">
    <property type="status" value="NOT_ANNOTATED_CDS"/>
    <property type="molecule type" value="Genomic_DNA"/>
</dbReference>
<keyword evidence="2" id="KW-0217">Developmental protein</keyword>
<feature type="domain" description="PID" evidence="6">
    <location>
        <begin position="2"/>
        <end position="124"/>
    </location>
</feature>
<gene>
    <name evidence="7" type="ORF">CAPTEDRAFT_38987</name>
</gene>
<dbReference type="SMART" id="SM00462">
    <property type="entry name" value="PTB"/>
    <property type="match status" value="1"/>
</dbReference>
<dbReference type="PROSITE" id="PS01179">
    <property type="entry name" value="PID"/>
    <property type="match status" value="1"/>
</dbReference>
<reference evidence="7 9" key="2">
    <citation type="journal article" date="2013" name="Nature">
        <title>Insights into bilaterian evolution from three spiralian genomes.</title>
        <authorList>
            <person name="Simakov O."/>
            <person name="Marletaz F."/>
            <person name="Cho S.J."/>
            <person name="Edsinger-Gonzales E."/>
            <person name="Havlak P."/>
            <person name="Hellsten U."/>
            <person name="Kuo D.H."/>
            <person name="Larsson T."/>
            <person name="Lv J."/>
            <person name="Arendt D."/>
            <person name="Savage R."/>
            <person name="Osoegawa K."/>
            <person name="de Jong P."/>
            <person name="Grimwood J."/>
            <person name="Chapman J.A."/>
            <person name="Shapiro H."/>
            <person name="Aerts A."/>
            <person name="Otillar R.P."/>
            <person name="Terry A.Y."/>
            <person name="Boore J.L."/>
            <person name="Grigoriev I.V."/>
            <person name="Lindberg D.R."/>
            <person name="Seaver E.C."/>
            <person name="Weisblat D.A."/>
            <person name="Putnam N.H."/>
            <person name="Rokhsar D.S."/>
        </authorList>
    </citation>
    <scope>NUCLEOTIDE SEQUENCE</scope>
    <source>
        <strain evidence="7 9">I ESC-2004</strain>
    </source>
</reference>
<dbReference type="GO" id="GO:0030154">
    <property type="term" value="P:cell differentiation"/>
    <property type="evidence" value="ECO:0007669"/>
    <property type="project" value="UniProtKB-KW"/>
</dbReference>
<dbReference type="InterPro" id="IPR006020">
    <property type="entry name" value="PTB/PI_dom"/>
</dbReference>
<evidence type="ECO:0000256" key="5">
    <source>
        <dbReference type="ARBA" id="ARBA00022782"/>
    </source>
</evidence>
<evidence type="ECO:0000313" key="7">
    <source>
        <dbReference type="EMBL" id="ELU04988.1"/>
    </source>
</evidence>
<organism evidence="7">
    <name type="scientific">Capitella teleta</name>
    <name type="common">Polychaete worm</name>
    <dbReference type="NCBI Taxonomy" id="283909"/>
    <lineage>
        <taxon>Eukaryota</taxon>
        <taxon>Metazoa</taxon>
        <taxon>Spiralia</taxon>
        <taxon>Lophotrochozoa</taxon>
        <taxon>Annelida</taxon>
        <taxon>Polychaeta</taxon>
        <taxon>Sedentaria</taxon>
        <taxon>Scolecida</taxon>
        <taxon>Capitellidae</taxon>
        <taxon>Capitella</taxon>
    </lineage>
</organism>
<dbReference type="SUPFAM" id="SSF50729">
    <property type="entry name" value="PH domain-like"/>
    <property type="match status" value="1"/>
</dbReference>
<dbReference type="EnsemblMetazoa" id="CapteT38987">
    <property type="protein sequence ID" value="CapteP38987"/>
    <property type="gene ID" value="CapteG38987"/>
</dbReference>
<evidence type="ECO:0000256" key="4">
    <source>
        <dbReference type="ARBA" id="ARBA00022553"/>
    </source>
</evidence>
<evidence type="ECO:0000256" key="2">
    <source>
        <dbReference type="ARBA" id="ARBA00022473"/>
    </source>
</evidence>
<dbReference type="PANTHER" id="PTHR47695:SF3">
    <property type="entry name" value="PID DOMAIN-CONTAINING PROTEIN"/>
    <property type="match status" value="1"/>
</dbReference>
<proteinExistence type="predicted"/>
<dbReference type="OMA" id="RINSTCA"/>
<accession>R7UFW4</accession>
<name>R7UFW4_CAPTE</name>